<organism evidence="2 3">
    <name type="scientific">Acetobacter musti</name>
    <dbReference type="NCBI Taxonomy" id="864732"/>
    <lineage>
        <taxon>Bacteria</taxon>
        <taxon>Pseudomonadati</taxon>
        <taxon>Pseudomonadota</taxon>
        <taxon>Alphaproteobacteria</taxon>
        <taxon>Acetobacterales</taxon>
        <taxon>Acetobacteraceae</taxon>
        <taxon>Acetobacter</taxon>
    </lineage>
</organism>
<feature type="domain" description="Glycosyltransferase 2-like" evidence="1">
    <location>
        <begin position="7"/>
        <end position="174"/>
    </location>
</feature>
<dbReference type="InterPro" id="IPR001173">
    <property type="entry name" value="Glyco_trans_2-like"/>
</dbReference>
<accession>A0ABX0JPR5</accession>
<dbReference type="CDD" id="cd00761">
    <property type="entry name" value="Glyco_tranf_GTA_type"/>
    <property type="match status" value="1"/>
</dbReference>
<dbReference type="InterPro" id="IPR029044">
    <property type="entry name" value="Nucleotide-diphossugar_trans"/>
</dbReference>
<sequence length="360" mass="40653">MSRLLCIMCTHGATPVLPRAFGSVLLQTFTAWHLYLVNNGGDREALEDMLRMYHPIFGDRLSVIHLDEMMSPAKAASDTLQSVREKFIAMHGDGETWDVSFLRETERFLSASGNDGFSGVVTDGFVVREVRNGMMVRETGRSRVRREYGVLDYISAIKGLSFPAICFLFRRAALEDANFPDGLLPDTGDRNFILRLIAVGDIGVIPEPLATHHIPGGESAPAESRAAHDQATLGETRLRNRMLREAFRADPNLSVVLKAILDPVDDMSRRMEDLRHQLKTSLGEIRVMSDGPSSSQFDGQIHELLRRQQHMLDLMHVALGDIDQIRIVATWHKRLLTPVYWFWRTALPVRRRLARLRGRG</sequence>
<dbReference type="Gene3D" id="3.90.550.10">
    <property type="entry name" value="Spore Coat Polysaccharide Biosynthesis Protein SpsA, Chain A"/>
    <property type="match status" value="1"/>
</dbReference>
<dbReference type="EMBL" id="WOTB01000004">
    <property type="protein sequence ID" value="NHN83870.1"/>
    <property type="molecule type" value="Genomic_DNA"/>
</dbReference>
<proteinExistence type="predicted"/>
<keyword evidence="3" id="KW-1185">Reference proteome</keyword>
<reference evidence="2 3" key="1">
    <citation type="journal article" date="2020" name="Int. J. Syst. Evol. Microbiol.">
        <title>Novel acetic acid bacteria from cider fermentations: Acetobacter conturbans sp. nov. and Acetobacter fallax sp. nov.</title>
        <authorList>
            <person name="Sombolestani A.S."/>
            <person name="Cleenwerck I."/>
            <person name="Cnockaert M."/>
            <person name="Borremans W."/>
            <person name="Wieme A.D."/>
            <person name="De Vuyst L."/>
            <person name="Vandamme P."/>
        </authorList>
    </citation>
    <scope>NUCLEOTIDE SEQUENCE [LARGE SCALE GENOMIC DNA]</scope>
    <source>
        <strain evidence="2 3">LMG 30640</strain>
    </source>
</reference>
<evidence type="ECO:0000259" key="1">
    <source>
        <dbReference type="Pfam" id="PF00535"/>
    </source>
</evidence>
<dbReference type="SUPFAM" id="SSF53448">
    <property type="entry name" value="Nucleotide-diphospho-sugar transferases"/>
    <property type="match status" value="1"/>
</dbReference>
<evidence type="ECO:0000313" key="2">
    <source>
        <dbReference type="EMBL" id="NHN83870.1"/>
    </source>
</evidence>
<dbReference type="Pfam" id="PF00535">
    <property type="entry name" value="Glycos_transf_2"/>
    <property type="match status" value="1"/>
</dbReference>
<protein>
    <submittedName>
        <fullName evidence="2">Glycosyltransferase</fullName>
    </submittedName>
</protein>
<dbReference type="Proteomes" id="UP000635278">
    <property type="component" value="Unassembled WGS sequence"/>
</dbReference>
<gene>
    <name evidence="2" type="ORF">GOB93_04330</name>
</gene>
<evidence type="ECO:0000313" key="3">
    <source>
        <dbReference type="Proteomes" id="UP000635278"/>
    </source>
</evidence>
<dbReference type="RefSeq" id="WP_173582268.1">
    <property type="nucleotide sequence ID" value="NZ_WOTB01000004.1"/>
</dbReference>
<comment type="caution">
    <text evidence="2">The sequence shown here is derived from an EMBL/GenBank/DDBJ whole genome shotgun (WGS) entry which is preliminary data.</text>
</comment>
<name>A0ABX0JPR5_9PROT</name>